<dbReference type="SMART" id="SM00028">
    <property type="entry name" value="TPR"/>
    <property type="match status" value="3"/>
</dbReference>
<dbReference type="PROSITE" id="PS50109">
    <property type="entry name" value="HIS_KIN"/>
    <property type="match status" value="1"/>
</dbReference>
<protein>
    <recommendedName>
        <fullName evidence="2">histidine kinase</fullName>
        <ecNumber evidence="2">2.7.13.3</ecNumber>
    </recommendedName>
</protein>
<dbReference type="InterPro" id="IPR005467">
    <property type="entry name" value="His_kinase_dom"/>
</dbReference>
<feature type="coiled-coil region" evidence="10">
    <location>
        <begin position="423"/>
        <end position="457"/>
    </location>
</feature>
<name>A0A916YFI2_9BACT</name>
<evidence type="ECO:0000259" key="13">
    <source>
        <dbReference type="PROSITE" id="PS50109"/>
    </source>
</evidence>
<keyword evidence="11" id="KW-1133">Transmembrane helix</keyword>
<evidence type="ECO:0000256" key="10">
    <source>
        <dbReference type="SAM" id="Coils"/>
    </source>
</evidence>
<keyword evidence="11" id="KW-0812">Transmembrane</keyword>
<dbReference type="GO" id="GO:0016020">
    <property type="term" value="C:membrane"/>
    <property type="evidence" value="ECO:0007669"/>
    <property type="project" value="InterPro"/>
</dbReference>
<evidence type="ECO:0000256" key="3">
    <source>
        <dbReference type="ARBA" id="ARBA00022553"/>
    </source>
</evidence>
<sequence>MYRHFPKLIIALILIPLRVNAQADRIKAYQDSLRLTTNDSIRWHHKLWLADATFKADTAKGKIAFQHLKESDEYKSSQWKQFFYHRIWGGHYFEIGDYVNQILELEIQESLLNSLPSKRQRNVLSALIKGDFGATYANINEPELAQKYYEESISIQKEINDEKGLATNYFNSAFLFIDVQEWPQAYQYLRECDVISRKTNIGWMTIINRSRLAAVCAKLNKISEAKILLNETGKLLPKAVYDLEKVYFYNAKGELEFELKNFKQALKYHQKAFELANAWADPYYIADELIALGDSYQKLNQQDSTLKCYQEALKISERKEYMPKVRLVLKNMAEFYEQTGNYKMANEYRKKWAIFNEKFIKKQNQNRIQLNEARFRSAQKQEKINTLEQENQIRELQLEQKNYILIALIISVLVLSLLAFLYFKNYKKEKLLAEQNNEIQQQKIRELEQEKQLISMNSILKGQEEERSRMAKDLHDGLGSMLSGIKLNLSAMHQNFVIHSSEVFSFEKALTQLDSAIAEMRRVAHNMMPEALLKFGLHEAIQDYCDGINQNGTLKMQFTAIGDGKNLDATMQKVLYRIFQELTNNAIKHAQAKTIFIQIGHHEQGITLTVEDDGKGFDTSKTNGAGLSNVKSRVDYLKGTLHIDTSPKNGTSIIVEIPNG</sequence>
<dbReference type="EC" id="2.7.13.3" evidence="2"/>
<dbReference type="InterPro" id="IPR011712">
    <property type="entry name" value="Sig_transdc_His_kin_sub3_dim/P"/>
</dbReference>
<keyword evidence="4" id="KW-0808">Transferase</keyword>
<accession>A0A916YFI2</accession>
<feature type="chain" id="PRO_5037482494" description="histidine kinase" evidence="12">
    <location>
        <begin position="24"/>
        <end position="660"/>
    </location>
</feature>
<evidence type="ECO:0000256" key="12">
    <source>
        <dbReference type="SAM" id="SignalP"/>
    </source>
</evidence>
<evidence type="ECO:0000256" key="6">
    <source>
        <dbReference type="ARBA" id="ARBA00022777"/>
    </source>
</evidence>
<dbReference type="Gene3D" id="1.25.40.10">
    <property type="entry name" value="Tetratricopeptide repeat domain"/>
    <property type="match status" value="2"/>
</dbReference>
<keyword evidence="7" id="KW-0067">ATP-binding</keyword>
<evidence type="ECO:0000313" key="14">
    <source>
        <dbReference type="EMBL" id="GGD42535.1"/>
    </source>
</evidence>
<proteinExistence type="predicted"/>
<dbReference type="PANTHER" id="PTHR24421">
    <property type="entry name" value="NITRATE/NITRITE SENSOR PROTEIN NARX-RELATED"/>
    <property type="match status" value="1"/>
</dbReference>
<evidence type="ECO:0000313" key="15">
    <source>
        <dbReference type="Proteomes" id="UP000609064"/>
    </source>
</evidence>
<reference evidence="14" key="1">
    <citation type="journal article" date="2014" name="Int. J. Syst. Evol. Microbiol.">
        <title>Complete genome sequence of Corynebacterium casei LMG S-19264T (=DSM 44701T), isolated from a smear-ripened cheese.</title>
        <authorList>
            <consortium name="US DOE Joint Genome Institute (JGI-PGF)"/>
            <person name="Walter F."/>
            <person name="Albersmeier A."/>
            <person name="Kalinowski J."/>
            <person name="Ruckert C."/>
        </authorList>
    </citation>
    <scope>NUCLEOTIDE SEQUENCE</scope>
    <source>
        <strain evidence="14">CGMCC 1.15958</strain>
    </source>
</reference>
<keyword evidence="11" id="KW-0472">Membrane</keyword>
<dbReference type="EMBL" id="BMKK01000001">
    <property type="protein sequence ID" value="GGD42535.1"/>
    <property type="molecule type" value="Genomic_DNA"/>
</dbReference>
<evidence type="ECO:0000256" key="4">
    <source>
        <dbReference type="ARBA" id="ARBA00022679"/>
    </source>
</evidence>
<keyword evidence="10" id="KW-0175">Coiled coil</keyword>
<feature type="transmembrane region" description="Helical" evidence="11">
    <location>
        <begin position="403"/>
        <end position="423"/>
    </location>
</feature>
<dbReference type="Pfam" id="PF07730">
    <property type="entry name" value="HisKA_3"/>
    <property type="match status" value="1"/>
</dbReference>
<dbReference type="InterPro" id="IPR036890">
    <property type="entry name" value="HATPase_C_sf"/>
</dbReference>
<evidence type="ECO:0000256" key="9">
    <source>
        <dbReference type="PROSITE-ProRule" id="PRU00339"/>
    </source>
</evidence>
<evidence type="ECO:0000256" key="8">
    <source>
        <dbReference type="ARBA" id="ARBA00023012"/>
    </source>
</evidence>
<dbReference type="GO" id="GO:0005524">
    <property type="term" value="F:ATP binding"/>
    <property type="evidence" value="ECO:0007669"/>
    <property type="project" value="UniProtKB-KW"/>
</dbReference>
<keyword evidence="8" id="KW-0902">Two-component regulatory system</keyword>
<keyword evidence="15" id="KW-1185">Reference proteome</keyword>
<evidence type="ECO:0000256" key="1">
    <source>
        <dbReference type="ARBA" id="ARBA00000085"/>
    </source>
</evidence>
<organism evidence="14 15">
    <name type="scientific">Emticicia aquatilis</name>
    <dbReference type="NCBI Taxonomy" id="1537369"/>
    <lineage>
        <taxon>Bacteria</taxon>
        <taxon>Pseudomonadati</taxon>
        <taxon>Bacteroidota</taxon>
        <taxon>Cytophagia</taxon>
        <taxon>Cytophagales</taxon>
        <taxon>Leadbetterellaceae</taxon>
        <taxon>Emticicia</taxon>
    </lineage>
</organism>
<dbReference type="SMART" id="SM00387">
    <property type="entry name" value="HATPase_c"/>
    <property type="match status" value="1"/>
</dbReference>
<evidence type="ECO:0000256" key="2">
    <source>
        <dbReference type="ARBA" id="ARBA00012438"/>
    </source>
</evidence>
<comment type="catalytic activity">
    <reaction evidence="1">
        <text>ATP + protein L-histidine = ADP + protein N-phospho-L-histidine.</text>
        <dbReference type="EC" id="2.7.13.3"/>
    </reaction>
</comment>
<dbReference type="Gene3D" id="1.20.5.1930">
    <property type="match status" value="1"/>
</dbReference>
<dbReference type="InterPro" id="IPR050482">
    <property type="entry name" value="Sensor_HK_TwoCompSys"/>
</dbReference>
<keyword evidence="5" id="KW-0547">Nucleotide-binding</keyword>
<keyword evidence="12" id="KW-0732">Signal</keyword>
<evidence type="ECO:0000256" key="11">
    <source>
        <dbReference type="SAM" id="Phobius"/>
    </source>
</evidence>
<dbReference type="GO" id="GO:0046983">
    <property type="term" value="F:protein dimerization activity"/>
    <property type="evidence" value="ECO:0007669"/>
    <property type="project" value="InterPro"/>
</dbReference>
<reference evidence="14" key="2">
    <citation type="submission" date="2020-09" db="EMBL/GenBank/DDBJ databases">
        <authorList>
            <person name="Sun Q."/>
            <person name="Zhou Y."/>
        </authorList>
    </citation>
    <scope>NUCLEOTIDE SEQUENCE</scope>
    <source>
        <strain evidence="14">CGMCC 1.15958</strain>
    </source>
</reference>
<dbReference type="SUPFAM" id="SSF55874">
    <property type="entry name" value="ATPase domain of HSP90 chaperone/DNA topoisomerase II/histidine kinase"/>
    <property type="match status" value="1"/>
</dbReference>
<keyword evidence="6" id="KW-0418">Kinase</keyword>
<dbReference type="Pfam" id="PF02518">
    <property type="entry name" value="HATPase_c"/>
    <property type="match status" value="1"/>
</dbReference>
<dbReference type="AlphaFoldDB" id="A0A916YFI2"/>
<dbReference type="InterPro" id="IPR011990">
    <property type="entry name" value="TPR-like_helical_dom_sf"/>
</dbReference>
<dbReference type="SUPFAM" id="SSF48452">
    <property type="entry name" value="TPR-like"/>
    <property type="match status" value="2"/>
</dbReference>
<feature type="domain" description="Histidine kinase" evidence="13">
    <location>
        <begin position="575"/>
        <end position="660"/>
    </location>
</feature>
<comment type="caution">
    <text evidence="14">The sequence shown here is derived from an EMBL/GenBank/DDBJ whole genome shotgun (WGS) entry which is preliminary data.</text>
</comment>
<feature type="repeat" description="TPR" evidence="9">
    <location>
        <begin position="286"/>
        <end position="319"/>
    </location>
</feature>
<dbReference type="CDD" id="cd16917">
    <property type="entry name" value="HATPase_UhpB-NarQ-NarX-like"/>
    <property type="match status" value="1"/>
</dbReference>
<keyword evidence="9" id="KW-0802">TPR repeat</keyword>
<dbReference type="RefSeq" id="WP_188763957.1">
    <property type="nucleotide sequence ID" value="NZ_BMKK01000001.1"/>
</dbReference>
<dbReference type="InterPro" id="IPR019734">
    <property type="entry name" value="TPR_rpt"/>
</dbReference>
<feature type="signal peptide" evidence="12">
    <location>
        <begin position="1"/>
        <end position="23"/>
    </location>
</feature>
<dbReference type="PROSITE" id="PS50005">
    <property type="entry name" value="TPR"/>
    <property type="match status" value="1"/>
</dbReference>
<dbReference type="Gene3D" id="3.30.565.10">
    <property type="entry name" value="Histidine kinase-like ATPase, C-terminal domain"/>
    <property type="match status" value="1"/>
</dbReference>
<dbReference type="PANTHER" id="PTHR24421:SF10">
    <property type="entry name" value="NITRATE_NITRITE SENSOR PROTEIN NARQ"/>
    <property type="match status" value="1"/>
</dbReference>
<evidence type="ECO:0000256" key="7">
    <source>
        <dbReference type="ARBA" id="ARBA00022840"/>
    </source>
</evidence>
<dbReference type="InterPro" id="IPR003594">
    <property type="entry name" value="HATPase_dom"/>
</dbReference>
<dbReference type="GO" id="GO:0000155">
    <property type="term" value="F:phosphorelay sensor kinase activity"/>
    <property type="evidence" value="ECO:0007669"/>
    <property type="project" value="InterPro"/>
</dbReference>
<gene>
    <name evidence="14" type="ORF">GCM10011514_03140</name>
</gene>
<dbReference type="Proteomes" id="UP000609064">
    <property type="component" value="Unassembled WGS sequence"/>
</dbReference>
<evidence type="ECO:0000256" key="5">
    <source>
        <dbReference type="ARBA" id="ARBA00022741"/>
    </source>
</evidence>
<keyword evidence="3" id="KW-0597">Phosphoprotein</keyword>
<dbReference type="Pfam" id="PF13424">
    <property type="entry name" value="TPR_12"/>
    <property type="match status" value="1"/>
</dbReference>